<evidence type="ECO:0000256" key="2">
    <source>
        <dbReference type="ARBA" id="ARBA00023125"/>
    </source>
</evidence>
<evidence type="ECO:0000256" key="1">
    <source>
        <dbReference type="ARBA" id="ARBA00023015"/>
    </source>
</evidence>
<keyword evidence="1" id="KW-0805">Transcription regulation</keyword>
<gene>
    <name evidence="5" type="ORF">DLJ53_33920</name>
</gene>
<dbReference type="PROSITE" id="PS50956">
    <property type="entry name" value="HTH_ASNC_2"/>
    <property type="match status" value="1"/>
</dbReference>
<evidence type="ECO:0000256" key="3">
    <source>
        <dbReference type="ARBA" id="ARBA00023163"/>
    </source>
</evidence>
<dbReference type="Pfam" id="PF13404">
    <property type="entry name" value="HTH_AsnC-type"/>
    <property type="match status" value="1"/>
</dbReference>
<dbReference type="GO" id="GO:0005829">
    <property type="term" value="C:cytosol"/>
    <property type="evidence" value="ECO:0007669"/>
    <property type="project" value="TreeGrafter"/>
</dbReference>
<dbReference type="Pfam" id="PF01037">
    <property type="entry name" value="AsnC_trans_reg"/>
    <property type="match status" value="1"/>
</dbReference>
<dbReference type="Gene3D" id="1.10.10.10">
    <property type="entry name" value="Winged helix-like DNA-binding domain superfamily/Winged helix DNA-binding domain"/>
    <property type="match status" value="1"/>
</dbReference>
<protein>
    <recommendedName>
        <fullName evidence="4">HTH asnC-type domain-containing protein</fullName>
    </recommendedName>
</protein>
<dbReference type="EMBL" id="QHHQ01000021">
    <property type="protein sequence ID" value="RAH95790.1"/>
    <property type="molecule type" value="Genomic_DNA"/>
</dbReference>
<dbReference type="PANTHER" id="PTHR30154:SF34">
    <property type="entry name" value="TRANSCRIPTIONAL REGULATOR AZLB"/>
    <property type="match status" value="1"/>
</dbReference>
<evidence type="ECO:0000313" key="6">
    <source>
        <dbReference type="Proteomes" id="UP000249590"/>
    </source>
</evidence>
<dbReference type="PANTHER" id="PTHR30154">
    <property type="entry name" value="LEUCINE-RESPONSIVE REGULATORY PROTEIN"/>
    <property type="match status" value="1"/>
</dbReference>
<dbReference type="SUPFAM" id="SSF54909">
    <property type="entry name" value="Dimeric alpha+beta barrel"/>
    <property type="match status" value="1"/>
</dbReference>
<name>A0A8B2NJF9_9HYPH</name>
<dbReference type="InterPro" id="IPR000485">
    <property type="entry name" value="AsnC-type_HTH_dom"/>
</dbReference>
<dbReference type="InterPro" id="IPR019887">
    <property type="entry name" value="Tscrpt_reg_AsnC/Lrp_C"/>
</dbReference>
<evidence type="ECO:0000259" key="4">
    <source>
        <dbReference type="PROSITE" id="PS50956"/>
    </source>
</evidence>
<dbReference type="PRINTS" id="PR00033">
    <property type="entry name" value="HTHASNC"/>
</dbReference>
<keyword evidence="6" id="KW-1185">Reference proteome</keyword>
<dbReference type="Gene3D" id="3.30.70.920">
    <property type="match status" value="1"/>
</dbReference>
<organism evidence="5 6">
    <name type="scientific">Acuticoccus sediminis</name>
    <dbReference type="NCBI Taxonomy" id="2184697"/>
    <lineage>
        <taxon>Bacteria</taxon>
        <taxon>Pseudomonadati</taxon>
        <taxon>Pseudomonadota</taxon>
        <taxon>Alphaproteobacteria</taxon>
        <taxon>Hyphomicrobiales</taxon>
        <taxon>Amorphaceae</taxon>
        <taxon>Acuticoccus</taxon>
    </lineage>
</organism>
<dbReference type="SUPFAM" id="SSF46785">
    <property type="entry name" value="Winged helix' DNA-binding domain"/>
    <property type="match status" value="1"/>
</dbReference>
<dbReference type="Proteomes" id="UP000249590">
    <property type="component" value="Unassembled WGS sequence"/>
</dbReference>
<evidence type="ECO:0000313" key="5">
    <source>
        <dbReference type="EMBL" id="RAH95790.1"/>
    </source>
</evidence>
<dbReference type="InterPro" id="IPR036390">
    <property type="entry name" value="WH_DNA-bd_sf"/>
</dbReference>
<dbReference type="GO" id="GO:0043200">
    <property type="term" value="P:response to amino acid"/>
    <property type="evidence" value="ECO:0007669"/>
    <property type="project" value="TreeGrafter"/>
</dbReference>
<accession>A0A8B2NJF9</accession>
<reference evidence="5 6" key="1">
    <citation type="submission" date="2018-05" db="EMBL/GenBank/DDBJ databases">
        <title>Acuticoccus sediminis sp. nov., isolated from deep-sea sediment of Indian Ocean.</title>
        <authorList>
            <person name="Liu X."/>
            <person name="Lai Q."/>
            <person name="Du Y."/>
            <person name="Sun F."/>
            <person name="Zhang X."/>
            <person name="Wang S."/>
            <person name="Shao Z."/>
        </authorList>
    </citation>
    <scope>NUCLEOTIDE SEQUENCE [LARGE SCALE GENOMIC DNA]</scope>
    <source>
        <strain evidence="5 6">PTG4-2</strain>
    </source>
</reference>
<dbReference type="InterPro" id="IPR019888">
    <property type="entry name" value="Tscrpt_reg_AsnC-like"/>
</dbReference>
<keyword evidence="2" id="KW-0238">DNA-binding</keyword>
<sequence length="155" mass="17229">MISTIVIEIHMPKQDFDEIDQQIIAALRQNPRAMSTQIARALGKSEPTIRRRLAQILSSGVVRLSASLDPARAGFAVQAYIGLEVRRDQIETVTDTLAAYDFVESVSIVTGPSHVLIRALFHNTQDVYTFVMHDLASLEGIVNTRTSIVLKDILR</sequence>
<dbReference type="AlphaFoldDB" id="A0A8B2NJF9"/>
<dbReference type="SMART" id="SM00344">
    <property type="entry name" value="HTH_ASNC"/>
    <property type="match status" value="1"/>
</dbReference>
<dbReference type="InterPro" id="IPR011008">
    <property type="entry name" value="Dimeric_a/b-barrel"/>
</dbReference>
<feature type="domain" description="HTH asnC-type" evidence="4">
    <location>
        <begin position="16"/>
        <end position="76"/>
    </location>
</feature>
<keyword evidence="3" id="KW-0804">Transcription</keyword>
<proteinExistence type="predicted"/>
<comment type="caution">
    <text evidence="5">The sequence shown here is derived from an EMBL/GenBank/DDBJ whole genome shotgun (WGS) entry which is preliminary data.</text>
</comment>
<dbReference type="InterPro" id="IPR036388">
    <property type="entry name" value="WH-like_DNA-bd_sf"/>
</dbReference>
<dbReference type="GO" id="GO:0043565">
    <property type="term" value="F:sequence-specific DNA binding"/>
    <property type="evidence" value="ECO:0007669"/>
    <property type="project" value="InterPro"/>
</dbReference>